<dbReference type="Gramene" id="TuG1812G0300001349.01.T01">
    <property type="protein sequence ID" value="TuG1812G0300001349.01.T01.cds260860"/>
    <property type="gene ID" value="TuG1812G0300001349.01"/>
</dbReference>
<reference evidence="3" key="1">
    <citation type="journal article" date="2013" name="Nature">
        <title>Draft genome of the wheat A-genome progenitor Triticum urartu.</title>
        <authorList>
            <person name="Ling H.Q."/>
            <person name="Zhao S."/>
            <person name="Liu D."/>
            <person name="Wang J."/>
            <person name="Sun H."/>
            <person name="Zhang C."/>
            <person name="Fan H."/>
            <person name="Li D."/>
            <person name="Dong L."/>
            <person name="Tao Y."/>
            <person name="Gao C."/>
            <person name="Wu H."/>
            <person name="Li Y."/>
            <person name="Cui Y."/>
            <person name="Guo X."/>
            <person name="Zheng S."/>
            <person name="Wang B."/>
            <person name="Yu K."/>
            <person name="Liang Q."/>
            <person name="Yang W."/>
            <person name="Lou X."/>
            <person name="Chen J."/>
            <person name="Feng M."/>
            <person name="Jian J."/>
            <person name="Zhang X."/>
            <person name="Luo G."/>
            <person name="Jiang Y."/>
            <person name="Liu J."/>
            <person name="Wang Z."/>
            <person name="Sha Y."/>
            <person name="Zhang B."/>
            <person name="Wu H."/>
            <person name="Tang D."/>
            <person name="Shen Q."/>
            <person name="Xue P."/>
            <person name="Zou S."/>
            <person name="Wang X."/>
            <person name="Liu X."/>
            <person name="Wang F."/>
            <person name="Yang Y."/>
            <person name="An X."/>
            <person name="Dong Z."/>
            <person name="Zhang K."/>
            <person name="Zhang X."/>
            <person name="Luo M.C."/>
            <person name="Dvorak J."/>
            <person name="Tong Y."/>
            <person name="Wang J."/>
            <person name="Yang H."/>
            <person name="Li Z."/>
            <person name="Wang D."/>
            <person name="Zhang A."/>
            <person name="Wang J."/>
        </authorList>
    </citation>
    <scope>NUCLEOTIDE SEQUENCE</scope>
    <source>
        <strain evidence="3">cv. G1812</strain>
    </source>
</reference>
<dbReference type="Proteomes" id="UP000015106">
    <property type="component" value="Chromosome 3"/>
</dbReference>
<dbReference type="EnsemblPlants" id="TuG1812G0300001349.01.T01">
    <property type="protein sequence ID" value="TuG1812G0300001349.01.T01.cds260860"/>
    <property type="gene ID" value="TuG1812G0300001349.01"/>
</dbReference>
<accession>A0A8R7TSC1</accession>
<organism evidence="2 3">
    <name type="scientific">Triticum urartu</name>
    <name type="common">Red wild einkorn</name>
    <name type="synonym">Crithodium urartu</name>
    <dbReference type="NCBI Taxonomy" id="4572"/>
    <lineage>
        <taxon>Eukaryota</taxon>
        <taxon>Viridiplantae</taxon>
        <taxon>Streptophyta</taxon>
        <taxon>Embryophyta</taxon>
        <taxon>Tracheophyta</taxon>
        <taxon>Spermatophyta</taxon>
        <taxon>Magnoliopsida</taxon>
        <taxon>Liliopsida</taxon>
        <taxon>Poales</taxon>
        <taxon>Poaceae</taxon>
        <taxon>BOP clade</taxon>
        <taxon>Pooideae</taxon>
        <taxon>Triticodae</taxon>
        <taxon>Triticeae</taxon>
        <taxon>Triticinae</taxon>
        <taxon>Triticum</taxon>
    </lineage>
</organism>
<protein>
    <submittedName>
        <fullName evidence="2">Uncharacterized protein</fullName>
    </submittedName>
</protein>
<keyword evidence="3" id="KW-1185">Reference proteome</keyword>
<evidence type="ECO:0000256" key="1">
    <source>
        <dbReference type="SAM" id="MobiDB-lite"/>
    </source>
</evidence>
<reference evidence="2" key="3">
    <citation type="submission" date="2022-06" db="UniProtKB">
        <authorList>
            <consortium name="EnsemblPlants"/>
        </authorList>
    </citation>
    <scope>IDENTIFICATION</scope>
</reference>
<sequence>MEPTRLAMVVVFPMRAILAQGHQSHPAPLDPTNPASIRRTKRPADGGDQGPHPPESSGPQRRCPRPLPRTPGATTQLHPRRAPAAECSRRTTSI</sequence>
<feature type="region of interest" description="Disordered" evidence="1">
    <location>
        <begin position="21"/>
        <end position="94"/>
    </location>
</feature>
<evidence type="ECO:0000313" key="3">
    <source>
        <dbReference type="Proteomes" id="UP000015106"/>
    </source>
</evidence>
<proteinExistence type="predicted"/>
<evidence type="ECO:0000313" key="2">
    <source>
        <dbReference type="EnsemblPlants" id="TuG1812G0300001349.01.T01.cds260860"/>
    </source>
</evidence>
<name>A0A8R7TSC1_TRIUA</name>
<reference evidence="2" key="2">
    <citation type="submission" date="2018-03" db="EMBL/GenBank/DDBJ databases">
        <title>The Triticum urartu genome reveals the dynamic nature of wheat genome evolution.</title>
        <authorList>
            <person name="Ling H."/>
            <person name="Ma B."/>
            <person name="Shi X."/>
            <person name="Liu H."/>
            <person name="Dong L."/>
            <person name="Sun H."/>
            <person name="Cao Y."/>
            <person name="Gao Q."/>
            <person name="Zheng S."/>
            <person name="Li Y."/>
            <person name="Yu Y."/>
            <person name="Du H."/>
            <person name="Qi M."/>
            <person name="Li Y."/>
            <person name="Yu H."/>
            <person name="Cui Y."/>
            <person name="Wang N."/>
            <person name="Chen C."/>
            <person name="Wu H."/>
            <person name="Zhao Y."/>
            <person name="Zhang J."/>
            <person name="Li Y."/>
            <person name="Zhou W."/>
            <person name="Zhang B."/>
            <person name="Hu W."/>
            <person name="Eijk M."/>
            <person name="Tang J."/>
            <person name="Witsenboer H."/>
            <person name="Zhao S."/>
            <person name="Li Z."/>
            <person name="Zhang A."/>
            <person name="Wang D."/>
            <person name="Liang C."/>
        </authorList>
    </citation>
    <scope>NUCLEOTIDE SEQUENCE [LARGE SCALE GENOMIC DNA]</scope>
    <source>
        <strain evidence="2">cv. G1812</strain>
    </source>
</reference>
<dbReference type="AlphaFoldDB" id="A0A8R7TSC1"/>